<dbReference type="SUPFAM" id="SSF46785">
    <property type="entry name" value="Winged helix' DNA-binding domain"/>
    <property type="match status" value="1"/>
</dbReference>
<dbReference type="InterPro" id="IPR053173">
    <property type="entry name" value="SAM-binding_MTase"/>
</dbReference>
<keyword evidence="3" id="KW-0808">Transferase</keyword>
<dbReference type="InterPro" id="IPR036388">
    <property type="entry name" value="WH-like_DNA-bd_sf"/>
</dbReference>
<dbReference type="CDD" id="cd02440">
    <property type="entry name" value="AdoMet_MTases"/>
    <property type="match status" value="1"/>
</dbReference>
<dbReference type="RefSeq" id="WP_176903314.1">
    <property type="nucleotide sequence ID" value="NZ_FNFB01000021.1"/>
</dbReference>
<dbReference type="SUPFAM" id="SSF53335">
    <property type="entry name" value="S-adenosyl-L-methionine-dependent methyltransferases"/>
    <property type="match status" value="1"/>
</dbReference>
<gene>
    <name evidence="3" type="ORF">SAMN05421874_12193</name>
</gene>
<protein>
    <submittedName>
        <fullName evidence="3">Methyltransferase domain-containing protein</fullName>
    </submittedName>
</protein>
<dbReference type="Gene3D" id="3.40.50.150">
    <property type="entry name" value="Vaccinia Virus protein VP39"/>
    <property type="match status" value="1"/>
</dbReference>
<dbReference type="GO" id="GO:0008168">
    <property type="term" value="F:methyltransferase activity"/>
    <property type="evidence" value="ECO:0007669"/>
    <property type="project" value="UniProtKB-KW"/>
</dbReference>
<feature type="domain" description="Methyltransferase" evidence="1">
    <location>
        <begin position="181"/>
        <end position="285"/>
    </location>
</feature>
<keyword evidence="4" id="KW-1185">Reference proteome</keyword>
<proteinExistence type="predicted"/>
<keyword evidence="3" id="KW-0489">Methyltransferase</keyword>
<dbReference type="InterPro" id="IPR029063">
    <property type="entry name" value="SAM-dependent_MTases_sf"/>
</dbReference>
<evidence type="ECO:0000259" key="2">
    <source>
        <dbReference type="Pfam" id="PF21320"/>
    </source>
</evidence>
<feature type="domain" description="S-adenosylmethionine-dependent methyltransferase Rv2258c-like winged HTH" evidence="2">
    <location>
        <begin position="29"/>
        <end position="104"/>
    </location>
</feature>
<dbReference type="Pfam" id="PF21320">
    <property type="entry name" value="WHD_Rv2258c"/>
    <property type="match status" value="1"/>
</dbReference>
<evidence type="ECO:0000259" key="1">
    <source>
        <dbReference type="Pfam" id="PF13847"/>
    </source>
</evidence>
<organism evidence="3 4">
    <name type="scientific">Nonomuraea maritima</name>
    <dbReference type="NCBI Taxonomy" id="683260"/>
    <lineage>
        <taxon>Bacteria</taxon>
        <taxon>Bacillati</taxon>
        <taxon>Actinomycetota</taxon>
        <taxon>Actinomycetes</taxon>
        <taxon>Streptosporangiales</taxon>
        <taxon>Streptosporangiaceae</taxon>
        <taxon>Nonomuraea</taxon>
    </lineage>
</organism>
<accession>A0A1G9K116</accession>
<sequence length="360" mass="37985">MSQVRKEVDPDRLRALTDRMVADAGGSMALHLGLIGDRLGLFAALADGGPLTPGELADRTGTAERYVRDWCLTMAASGYITYAGGGDKRTARYELSPEQAEAFTHADGSGYVAGMFQSLTAATRMTDRLAQAFRTGAGIPWGEQHADMFEGTERFFRAAYMANLTGSWIPSLTGMAERLGSGSRVADVGCGFGTSTIIMARAYPNSAFVGIDAHAPSIEAARERAEAAGVAGRVEFRTAAAEDLDGDFDLVTFFDCLHDMPDPLTALRAARAALRPAGRVMAVEPISWDSVEETANPVGRLLVGVSMFVCLPSGLSAPPATGLGSQPGPRRLLELAGKAGFGEARVATGTDVHLVYEFGP</sequence>
<dbReference type="GO" id="GO:0032259">
    <property type="term" value="P:methylation"/>
    <property type="evidence" value="ECO:0007669"/>
    <property type="project" value="UniProtKB-KW"/>
</dbReference>
<dbReference type="InterPro" id="IPR048711">
    <property type="entry name" value="WHD_Rv2258c"/>
</dbReference>
<evidence type="ECO:0000313" key="4">
    <source>
        <dbReference type="Proteomes" id="UP000198683"/>
    </source>
</evidence>
<name>A0A1G9K116_9ACTN</name>
<dbReference type="Pfam" id="PF13847">
    <property type="entry name" value="Methyltransf_31"/>
    <property type="match status" value="1"/>
</dbReference>
<dbReference type="InterPro" id="IPR036390">
    <property type="entry name" value="WH_DNA-bd_sf"/>
</dbReference>
<reference evidence="3 4" key="1">
    <citation type="submission" date="2016-10" db="EMBL/GenBank/DDBJ databases">
        <authorList>
            <person name="de Groot N.N."/>
        </authorList>
    </citation>
    <scope>NUCLEOTIDE SEQUENCE [LARGE SCALE GENOMIC DNA]</scope>
    <source>
        <strain evidence="3 4">CGMCC 4.5681</strain>
    </source>
</reference>
<dbReference type="Proteomes" id="UP000198683">
    <property type="component" value="Unassembled WGS sequence"/>
</dbReference>
<dbReference type="Gene3D" id="1.10.10.10">
    <property type="entry name" value="Winged helix-like DNA-binding domain superfamily/Winged helix DNA-binding domain"/>
    <property type="match status" value="1"/>
</dbReference>
<dbReference type="InterPro" id="IPR025714">
    <property type="entry name" value="Methyltranfer_dom"/>
</dbReference>
<dbReference type="PANTHER" id="PTHR45128">
    <property type="entry name" value="METHYLTRANSFERASE TYPE 11"/>
    <property type="match status" value="1"/>
</dbReference>
<dbReference type="STRING" id="683260.SAMN05421874_12193"/>
<evidence type="ECO:0000313" key="3">
    <source>
        <dbReference type="EMBL" id="SDL43382.1"/>
    </source>
</evidence>
<dbReference type="PANTHER" id="PTHR45128:SF2">
    <property type="entry name" value="METHYLTRANSFERASE DOMAIN-CONTAINING PROTEIN"/>
    <property type="match status" value="1"/>
</dbReference>
<dbReference type="EMBL" id="FNFB01000021">
    <property type="protein sequence ID" value="SDL43382.1"/>
    <property type="molecule type" value="Genomic_DNA"/>
</dbReference>
<dbReference type="AlphaFoldDB" id="A0A1G9K116"/>